<evidence type="ECO:0000313" key="3">
    <source>
        <dbReference type="Proteomes" id="UP000287651"/>
    </source>
</evidence>
<dbReference type="Gene3D" id="3.90.1300.10">
    <property type="entry name" value="Amidase signature (AS) domain"/>
    <property type="match status" value="1"/>
</dbReference>
<sequence>MPSLIQSPRFLLFHCLSPLPPNARSGLCGRHFHRSSAAAALSSDAQTISSNQSSSYAPLPVPPSSEILSMRESLLSRRRTAAEIAEEYLDRLRRTEPQIRSFLHVSETVMREAEEVDRLMETGAELGPLAGVLIGVKDNICTVDMPSTGGSRILEGYRPAFDATAVRRLKEAGAIVIGKTNLDEFGMGSTTEGSGFQVCS</sequence>
<evidence type="ECO:0000313" key="2">
    <source>
        <dbReference type="EMBL" id="RRT64964.1"/>
    </source>
</evidence>
<proteinExistence type="predicted"/>
<dbReference type="InterPro" id="IPR036928">
    <property type="entry name" value="AS_sf"/>
</dbReference>
<protein>
    <recommendedName>
        <fullName evidence="1">Amidase domain-containing protein</fullName>
    </recommendedName>
</protein>
<accession>A0A426ZM11</accession>
<gene>
    <name evidence="2" type="ORF">B296_00041433</name>
</gene>
<dbReference type="InterPro" id="IPR023631">
    <property type="entry name" value="Amidase_dom"/>
</dbReference>
<dbReference type="Proteomes" id="UP000287651">
    <property type="component" value="Unassembled WGS sequence"/>
</dbReference>
<evidence type="ECO:0000259" key="1">
    <source>
        <dbReference type="Pfam" id="PF01425"/>
    </source>
</evidence>
<dbReference type="Pfam" id="PF01425">
    <property type="entry name" value="Amidase"/>
    <property type="match status" value="1"/>
</dbReference>
<dbReference type="SUPFAM" id="SSF75304">
    <property type="entry name" value="Amidase signature (AS) enzymes"/>
    <property type="match status" value="1"/>
</dbReference>
<dbReference type="EMBL" id="AMZH03005989">
    <property type="protein sequence ID" value="RRT64964.1"/>
    <property type="molecule type" value="Genomic_DNA"/>
</dbReference>
<dbReference type="InterPro" id="IPR000120">
    <property type="entry name" value="Amidase"/>
</dbReference>
<organism evidence="2 3">
    <name type="scientific">Ensete ventricosum</name>
    <name type="common">Abyssinian banana</name>
    <name type="synonym">Musa ensete</name>
    <dbReference type="NCBI Taxonomy" id="4639"/>
    <lineage>
        <taxon>Eukaryota</taxon>
        <taxon>Viridiplantae</taxon>
        <taxon>Streptophyta</taxon>
        <taxon>Embryophyta</taxon>
        <taxon>Tracheophyta</taxon>
        <taxon>Spermatophyta</taxon>
        <taxon>Magnoliopsida</taxon>
        <taxon>Liliopsida</taxon>
        <taxon>Zingiberales</taxon>
        <taxon>Musaceae</taxon>
        <taxon>Ensete</taxon>
    </lineage>
</organism>
<dbReference type="PANTHER" id="PTHR11895">
    <property type="entry name" value="TRANSAMIDASE"/>
    <property type="match status" value="1"/>
</dbReference>
<comment type="caution">
    <text evidence="2">The sequence shown here is derived from an EMBL/GenBank/DDBJ whole genome shotgun (WGS) entry which is preliminary data.</text>
</comment>
<dbReference type="AlphaFoldDB" id="A0A426ZM11"/>
<feature type="domain" description="Amidase" evidence="1">
    <location>
        <begin position="83"/>
        <end position="197"/>
    </location>
</feature>
<dbReference type="GO" id="GO:0050567">
    <property type="term" value="F:glutaminyl-tRNA synthase (glutamine-hydrolyzing) activity"/>
    <property type="evidence" value="ECO:0007669"/>
    <property type="project" value="TreeGrafter"/>
</dbReference>
<dbReference type="PANTHER" id="PTHR11895:SF7">
    <property type="entry name" value="GLUTAMYL-TRNA(GLN) AMIDOTRANSFERASE SUBUNIT A, MITOCHONDRIAL"/>
    <property type="match status" value="1"/>
</dbReference>
<name>A0A426ZM11_ENSVE</name>
<reference evidence="2 3" key="1">
    <citation type="journal article" date="2014" name="Agronomy (Basel)">
        <title>A Draft Genome Sequence for Ensete ventricosum, the Drought-Tolerant Tree Against Hunger.</title>
        <authorList>
            <person name="Harrison J."/>
            <person name="Moore K.A."/>
            <person name="Paszkiewicz K."/>
            <person name="Jones T."/>
            <person name="Grant M."/>
            <person name="Ambacheew D."/>
            <person name="Muzemil S."/>
            <person name="Studholme D.J."/>
        </authorList>
    </citation>
    <scope>NUCLEOTIDE SEQUENCE [LARGE SCALE GENOMIC DNA]</scope>
</reference>